<sequence>MFRYPELLPHLTQNPIQGIINKFHSDYSRQGHHRALYVFYTNLLNYVINIPDNDETRKLEFVLGEMFNCIRAKNYDMLVFEHLTELILKNEDERHIVGIAVNLAETLSSGPTLPQGTLQSTSPPVHSGETINRNIAEVTGFNKNASCLTLALENEVHGNVMTDFDNFWEMFFLNKTWSNQTLGIWESYQKYEIDELKKQEEGRALESLNEGTSPNHPKKVNHHKILNEDMTESEVWNWLEFFRDNFLNQITFPLSKPSEIIPALTKETRDLQLCSKY</sequence>
<dbReference type="AlphaFoldDB" id="A0A9X9MJM8"/>
<protein>
    <submittedName>
        <fullName evidence="1">Bgt-51399</fullName>
    </submittedName>
</protein>
<dbReference type="Proteomes" id="UP000324639">
    <property type="component" value="Chromosome Bgt_-07"/>
</dbReference>
<name>A0A9X9MJM8_BLUGR</name>
<evidence type="ECO:0000313" key="2">
    <source>
        <dbReference type="Proteomes" id="UP000324639"/>
    </source>
</evidence>
<proteinExistence type="predicted"/>
<gene>
    <name evidence="1" type="ORF">BGT96224V316_LOCUS5447</name>
</gene>
<evidence type="ECO:0000313" key="1">
    <source>
        <dbReference type="EMBL" id="VDB89924.1"/>
    </source>
</evidence>
<organism evidence="1 2">
    <name type="scientific">Blumeria graminis f. sp. tritici</name>
    <dbReference type="NCBI Taxonomy" id="62690"/>
    <lineage>
        <taxon>Eukaryota</taxon>
        <taxon>Fungi</taxon>
        <taxon>Dikarya</taxon>
        <taxon>Ascomycota</taxon>
        <taxon>Pezizomycotina</taxon>
        <taxon>Leotiomycetes</taxon>
        <taxon>Erysiphales</taxon>
        <taxon>Erysiphaceae</taxon>
        <taxon>Blumeria</taxon>
    </lineage>
</organism>
<reference evidence="1 2" key="1">
    <citation type="submission" date="2018-08" db="EMBL/GenBank/DDBJ databases">
        <authorList>
            <person name="Muller C M."/>
        </authorList>
    </citation>
    <scope>NUCLEOTIDE SEQUENCE [LARGE SCALE GENOMIC DNA]</scope>
</reference>
<keyword evidence="2" id="KW-1185">Reference proteome</keyword>
<accession>A0A9X9MJM8</accession>
<dbReference type="EMBL" id="LR026990">
    <property type="protein sequence ID" value="VDB89924.1"/>
    <property type="molecule type" value="Genomic_DNA"/>
</dbReference>